<accession>A0AA37WXN0</accession>
<gene>
    <name evidence="1" type="ORF">GCM10007894_07220</name>
</gene>
<evidence type="ECO:0000313" key="1">
    <source>
        <dbReference type="EMBL" id="GLS82745.1"/>
    </source>
</evidence>
<dbReference type="PROSITE" id="PS51257">
    <property type="entry name" value="PROKAR_LIPOPROTEIN"/>
    <property type="match status" value="1"/>
</dbReference>
<organism evidence="1 2">
    <name type="scientific">Paraferrimonas haliotis</name>
    <dbReference type="NCBI Taxonomy" id="2013866"/>
    <lineage>
        <taxon>Bacteria</taxon>
        <taxon>Pseudomonadati</taxon>
        <taxon>Pseudomonadota</taxon>
        <taxon>Gammaproteobacteria</taxon>
        <taxon>Alteromonadales</taxon>
        <taxon>Ferrimonadaceae</taxon>
        <taxon>Paraferrimonas</taxon>
    </lineage>
</organism>
<comment type="caution">
    <text evidence="1">The sequence shown here is derived from an EMBL/GenBank/DDBJ whole genome shotgun (WGS) entry which is preliminary data.</text>
</comment>
<dbReference type="AlphaFoldDB" id="A0AA37WXN0"/>
<dbReference type="RefSeq" id="WP_095498839.1">
    <property type="nucleotide sequence ID" value="NZ_BSPO01000002.1"/>
</dbReference>
<sequence>MNNTIKLCLTAAGLLALSGCGGSDNETPEVPQPDDSISINETSTLTAQLMSIDGFQGTATINLLGDNELPVTDAQSMKLILMAYPDGATSTKYKLGWHQYSLLDCLEASCEAGVSEVDTGQYQIDFGSVDWRSEVNDFKLALEVSGSQVHLPLAFVD</sequence>
<dbReference type="Proteomes" id="UP001157439">
    <property type="component" value="Unassembled WGS sequence"/>
</dbReference>
<dbReference type="EMBL" id="BSPO01000002">
    <property type="protein sequence ID" value="GLS82745.1"/>
    <property type="molecule type" value="Genomic_DNA"/>
</dbReference>
<proteinExistence type="predicted"/>
<evidence type="ECO:0008006" key="3">
    <source>
        <dbReference type="Google" id="ProtNLM"/>
    </source>
</evidence>
<protein>
    <recommendedName>
        <fullName evidence="3">Lipoprotein</fullName>
    </recommendedName>
</protein>
<keyword evidence="2" id="KW-1185">Reference proteome</keyword>
<reference evidence="1 2" key="1">
    <citation type="journal article" date="2014" name="Int. J. Syst. Evol. Microbiol.">
        <title>Complete genome sequence of Corynebacterium casei LMG S-19264T (=DSM 44701T), isolated from a smear-ripened cheese.</title>
        <authorList>
            <consortium name="US DOE Joint Genome Institute (JGI-PGF)"/>
            <person name="Walter F."/>
            <person name="Albersmeier A."/>
            <person name="Kalinowski J."/>
            <person name="Ruckert C."/>
        </authorList>
    </citation>
    <scope>NUCLEOTIDE SEQUENCE [LARGE SCALE GENOMIC DNA]</scope>
    <source>
        <strain evidence="1 2">NBRC 112785</strain>
    </source>
</reference>
<name>A0AA37WXN0_9GAMM</name>
<evidence type="ECO:0000313" key="2">
    <source>
        <dbReference type="Proteomes" id="UP001157439"/>
    </source>
</evidence>